<protein>
    <recommendedName>
        <fullName evidence="4">Fibronectin type-III domain-containing protein</fullName>
    </recommendedName>
</protein>
<keyword evidence="3" id="KW-1185">Reference proteome</keyword>
<dbReference type="SUPFAM" id="SSF49265">
    <property type="entry name" value="Fibronectin type III"/>
    <property type="match status" value="1"/>
</dbReference>
<accession>A0ABW2TII9</accession>
<gene>
    <name evidence="2" type="ORF">ACFQV2_07540</name>
</gene>
<reference evidence="3" key="1">
    <citation type="journal article" date="2019" name="Int. J. Syst. Evol. Microbiol.">
        <title>The Global Catalogue of Microorganisms (GCM) 10K type strain sequencing project: providing services to taxonomists for standard genome sequencing and annotation.</title>
        <authorList>
            <consortium name="The Broad Institute Genomics Platform"/>
            <consortium name="The Broad Institute Genome Sequencing Center for Infectious Disease"/>
            <person name="Wu L."/>
            <person name="Ma J."/>
        </authorList>
    </citation>
    <scope>NUCLEOTIDE SEQUENCE [LARGE SCALE GENOMIC DNA]</scope>
    <source>
        <strain evidence="3">JCM 17695</strain>
    </source>
</reference>
<comment type="caution">
    <text evidence="2">The sequence shown here is derived from an EMBL/GenBank/DDBJ whole genome shotgun (WGS) entry which is preliminary data.</text>
</comment>
<evidence type="ECO:0000256" key="1">
    <source>
        <dbReference type="SAM" id="MobiDB-lite"/>
    </source>
</evidence>
<dbReference type="Proteomes" id="UP001596512">
    <property type="component" value="Unassembled WGS sequence"/>
</dbReference>
<organism evidence="2 3">
    <name type="scientific">Actinokineospora soli</name>
    <dbReference type="NCBI Taxonomy" id="1048753"/>
    <lineage>
        <taxon>Bacteria</taxon>
        <taxon>Bacillati</taxon>
        <taxon>Actinomycetota</taxon>
        <taxon>Actinomycetes</taxon>
        <taxon>Pseudonocardiales</taxon>
        <taxon>Pseudonocardiaceae</taxon>
        <taxon>Actinokineospora</taxon>
    </lineage>
</organism>
<dbReference type="Gene3D" id="2.60.40.10">
    <property type="entry name" value="Immunoglobulins"/>
    <property type="match status" value="1"/>
</dbReference>
<sequence>MLHGERHQLGGRVHIGPGLRHHPRTGPAAPSNLTATVTDGTVHLQWQDNASDETGLLVRRRIGTQYDIREHFTYPNATETWYWDEPRDVELCYTVAALRYSERSAWSNEVCVTVSS</sequence>
<evidence type="ECO:0000313" key="3">
    <source>
        <dbReference type="Proteomes" id="UP001596512"/>
    </source>
</evidence>
<dbReference type="InterPro" id="IPR013783">
    <property type="entry name" value="Ig-like_fold"/>
</dbReference>
<evidence type="ECO:0008006" key="4">
    <source>
        <dbReference type="Google" id="ProtNLM"/>
    </source>
</evidence>
<dbReference type="InterPro" id="IPR036116">
    <property type="entry name" value="FN3_sf"/>
</dbReference>
<evidence type="ECO:0000313" key="2">
    <source>
        <dbReference type="EMBL" id="MFC7613479.1"/>
    </source>
</evidence>
<feature type="region of interest" description="Disordered" evidence="1">
    <location>
        <begin position="1"/>
        <end position="29"/>
    </location>
</feature>
<proteinExistence type="predicted"/>
<dbReference type="EMBL" id="JBHTEY010000004">
    <property type="protein sequence ID" value="MFC7613479.1"/>
    <property type="molecule type" value="Genomic_DNA"/>
</dbReference>
<name>A0ABW2TII9_9PSEU</name>